<keyword evidence="2" id="KW-1185">Reference proteome</keyword>
<evidence type="ECO:0000313" key="2">
    <source>
        <dbReference type="Proteomes" id="UP000013242"/>
    </source>
</evidence>
<organism evidence="1 2">
    <name type="scientific">Thermoanaerobacter thermohydrosulfuricus WC1</name>
    <dbReference type="NCBI Taxonomy" id="1198630"/>
    <lineage>
        <taxon>Bacteria</taxon>
        <taxon>Bacillati</taxon>
        <taxon>Bacillota</taxon>
        <taxon>Clostridia</taxon>
        <taxon>Thermoanaerobacterales</taxon>
        <taxon>Thermoanaerobacteraceae</taxon>
        <taxon>Thermoanaerobacter</taxon>
    </lineage>
</organism>
<evidence type="ECO:0000313" key="1">
    <source>
        <dbReference type="EMBL" id="EMT38024.1"/>
    </source>
</evidence>
<dbReference type="EMBL" id="AMYG01000062">
    <property type="protein sequence ID" value="EMT38024.1"/>
    <property type="molecule type" value="Genomic_DNA"/>
</dbReference>
<sequence length="103" mass="11972">MNIIEKNVGPKIEYKVEGTKITFRDEMTLDLSKCERDYPVHLDICENRDRILVMGLSDYYVAQIDIPERQYDEEVVGEETVRTPVQFSMDRVTLTLWAIGGNN</sequence>
<name>M8CUA3_THETY</name>
<dbReference type="AlphaFoldDB" id="M8CUA3"/>
<gene>
    <name evidence="1" type="ORF">TthWC1_2485</name>
</gene>
<dbReference type="Proteomes" id="UP000013242">
    <property type="component" value="Unassembled WGS sequence"/>
</dbReference>
<comment type="caution">
    <text evidence="1">The sequence shown here is derived from an EMBL/GenBank/DDBJ whole genome shotgun (WGS) entry which is preliminary data.</text>
</comment>
<dbReference type="HOGENOM" id="CLU_164593_0_0_9"/>
<reference evidence="1 2" key="1">
    <citation type="journal article" date="2013" name="PLoS ONE">
        <title>Genomic Evaluation of Thermoanaerobacter spp. for the Construction of Designer Co-Cultures to Improve Lignocellulosic Biofuel Production.</title>
        <authorList>
            <person name="Verbeke T.J."/>
            <person name="Zhang X."/>
            <person name="Henrissat B."/>
            <person name="Spicer V."/>
            <person name="Rydzak T."/>
            <person name="Krokhin O.V."/>
            <person name="Fristensky B."/>
            <person name="Levin D.B."/>
            <person name="Sparling R."/>
        </authorList>
    </citation>
    <scope>NUCLEOTIDE SEQUENCE [LARGE SCALE GENOMIC DNA]</scope>
    <source>
        <strain evidence="1 2">WC1</strain>
    </source>
</reference>
<accession>M8CUA3</accession>
<dbReference type="PATRIC" id="fig|1198630.3.peg.2479"/>
<dbReference type="RefSeq" id="WP_004405031.1">
    <property type="nucleotide sequence ID" value="NZ_KB731310.1"/>
</dbReference>
<protein>
    <submittedName>
        <fullName evidence="1">Uncharacterized protein</fullName>
    </submittedName>
</protein>
<proteinExistence type="predicted"/>